<accession>A0A101GZE8</accession>
<keyword evidence="1" id="KW-1133">Transmembrane helix</keyword>
<sequence length="198" mass="22291">MRVKKQQSFPTIRVVTVAFFGLSVFLLVFCFFQSGKVKSLETRIASLERHQAALELELSAVTGVQRTMEVNLYYYNELLDRLMNGEVLCDTEAVIPVGRTIPNSQSPINDVIRLLIRGELTKAEEDLGFRTEFPGRELQFLGARLEGGVLFLKFSDPSGFTSGGSCRVNLLRTQIEKTALQFEMVESVVFEPESIFQP</sequence>
<dbReference type="Proteomes" id="UP000055014">
    <property type="component" value="Unassembled WGS sequence"/>
</dbReference>
<reference evidence="4" key="1">
    <citation type="journal article" date="2015" name="MBio">
        <title>Genome-resolved metagenomic analysis reveals roles for candidate phyla and other microbial community members in biogeochemical transformations in oil reservoirs.</title>
        <authorList>
            <person name="Hu P."/>
            <person name="Tom L."/>
            <person name="Singh A."/>
            <person name="Thomas B.C."/>
            <person name="Baker B.J."/>
            <person name="Piceno Y.M."/>
            <person name="Andersen G.L."/>
            <person name="Banfield J.F."/>
        </authorList>
    </citation>
    <scope>NUCLEOTIDE SEQUENCE [LARGE SCALE GENOMIC DNA]</scope>
    <source>
        <strain evidence="4">46_47</strain>
        <strain evidence="5">46_70</strain>
    </source>
</reference>
<dbReference type="PATRIC" id="fig|1236046.5.peg.204"/>
<reference evidence="3 8" key="3">
    <citation type="journal article" date="2018" name="Nat. Biotechnol.">
        <title>A standardized bacterial taxonomy based on genome phylogeny substantially revises the tree of life.</title>
        <authorList>
            <person name="Parks D.H."/>
            <person name="Chuvochina M."/>
            <person name="Waite D.W."/>
            <person name="Rinke C."/>
            <person name="Skarshewski A."/>
            <person name="Chaumeil P.A."/>
            <person name="Hugenholtz P."/>
        </authorList>
    </citation>
    <scope>NUCLEOTIDE SEQUENCE [LARGE SCALE GENOMIC DNA]</scope>
    <source>
        <strain evidence="3">UBA9905</strain>
    </source>
</reference>
<organism evidence="4 6">
    <name type="scientific">Mesotoga infera</name>
    <dbReference type="NCBI Taxonomy" id="1236046"/>
    <lineage>
        <taxon>Bacteria</taxon>
        <taxon>Thermotogati</taxon>
        <taxon>Thermotogota</taxon>
        <taxon>Thermotogae</taxon>
        <taxon>Kosmotogales</taxon>
        <taxon>Kosmotogaceae</taxon>
        <taxon>Mesotoga</taxon>
    </lineage>
</organism>
<evidence type="ECO:0000313" key="6">
    <source>
        <dbReference type="Proteomes" id="UP000054260"/>
    </source>
</evidence>
<keyword evidence="1" id="KW-0812">Transmembrane</keyword>
<evidence type="ECO:0000313" key="8">
    <source>
        <dbReference type="Proteomes" id="UP000264215"/>
    </source>
</evidence>
<dbReference type="EMBL" id="LGGH01000096">
    <property type="protein sequence ID" value="KUK67478.1"/>
    <property type="molecule type" value="Genomic_DNA"/>
</dbReference>
<reference evidence="6 7" key="2">
    <citation type="journal article" date="2015" name="MBio">
        <title>Genome-Resolved Metagenomic Analysis Reveals Roles for Candidate Phyla and Other Microbial Community Members in Biogeochemical Transformations in Oil Reservoirs.</title>
        <authorList>
            <person name="Hu P."/>
            <person name="Tom L."/>
            <person name="Singh A."/>
            <person name="Thomas B.C."/>
            <person name="Baker B.J."/>
            <person name="Piceno Y.M."/>
            <person name="Andersen G.L."/>
            <person name="Banfield J.F."/>
        </authorList>
    </citation>
    <scope>NUCLEOTIDE SEQUENCE [LARGE SCALE GENOMIC DNA]</scope>
</reference>
<dbReference type="EMBL" id="DQBS01000070">
    <property type="protein sequence ID" value="HCO69536.1"/>
    <property type="molecule type" value="Genomic_DNA"/>
</dbReference>
<evidence type="ECO:0000313" key="3">
    <source>
        <dbReference type="EMBL" id="HCO69536.1"/>
    </source>
</evidence>
<evidence type="ECO:0000259" key="2">
    <source>
        <dbReference type="Pfam" id="PF10646"/>
    </source>
</evidence>
<feature type="transmembrane region" description="Helical" evidence="1">
    <location>
        <begin position="12"/>
        <end position="34"/>
    </location>
</feature>
<feature type="domain" description="GerMN" evidence="2">
    <location>
        <begin position="92"/>
        <end position="191"/>
    </location>
</feature>
<gene>
    <name evidence="3" type="ORF">DIT26_02955</name>
    <name evidence="4" type="ORF">XD86_0750</name>
    <name evidence="5" type="ORF">XE02_0645</name>
</gene>
<keyword evidence="1" id="KW-0472">Membrane</keyword>
<evidence type="ECO:0000256" key="1">
    <source>
        <dbReference type="SAM" id="Phobius"/>
    </source>
</evidence>
<dbReference type="EMBL" id="LGGW01000046">
    <property type="protein sequence ID" value="KUK90211.1"/>
    <property type="molecule type" value="Genomic_DNA"/>
</dbReference>
<name>A0A101GZE8_9BACT</name>
<dbReference type="AlphaFoldDB" id="A0A101GZE8"/>
<protein>
    <recommendedName>
        <fullName evidence="2">GerMN domain-containing protein</fullName>
    </recommendedName>
</protein>
<dbReference type="Proteomes" id="UP000264215">
    <property type="component" value="Unassembled WGS sequence"/>
</dbReference>
<evidence type="ECO:0000313" key="4">
    <source>
        <dbReference type="EMBL" id="KUK67478.1"/>
    </source>
</evidence>
<dbReference type="Pfam" id="PF10646">
    <property type="entry name" value="Germane"/>
    <property type="match status" value="1"/>
</dbReference>
<dbReference type="Proteomes" id="UP000054260">
    <property type="component" value="Unassembled WGS sequence"/>
</dbReference>
<comment type="caution">
    <text evidence="4">The sequence shown here is derived from an EMBL/GenBank/DDBJ whole genome shotgun (WGS) entry which is preliminary data.</text>
</comment>
<dbReference type="InterPro" id="IPR019606">
    <property type="entry name" value="GerMN"/>
</dbReference>
<evidence type="ECO:0000313" key="7">
    <source>
        <dbReference type="Proteomes" id="UP000055014"/>
    </source>
</evidence>
<proteinExistence type="predicted"/>
<evidence type="ECO:0000313" key="5">
    <source>
        <dbReference type="EMBL" id="KUK90211.1"/>
    </source>
</evidence>